<feature type="region of interest" description="Disordered" evidence="1">
    <location>
        <begin position="1"/>
        <end position="32"/>
    </location>
</feature>
<evidence type="ECO:0000256" key="1">
    <source>
        <dbReference type="SAM" id="MobiDB-lite"/>
    </source>
</evidence>
<evidence type="ECO:0000256" key="2">
    <source>
        <dbReference type="SAM" id="Phobius"/>
    </source>
</evidence>
<evidence type="ECO:0000313" key="3">
    <source>
        <dbReference type="EMBL" id="ANQ08828.1"/>
    </source>
</evidence>
<feature type="region of interest" description="Disordered" evidence="1">
    <location>
        <begin position="84"/>
        <end position="126"/>
    </location>
</feature>
<dbReference type="KEGG" id="pcot:PCOAH_00031640"/>
<evidence type="ECO:0000313" key="4">
    <source>
        <dbReference type="Proteomes" id="UP000092716"/>
    </source>
</evidence>
<proteinExistence type="predicted"/>
<reference evidence="4" key="1">
    <citation type="submission" date="2016-06" db="EMBL/GenBank/DDBJ databases">
        <title>First high quality genome sequence of Plasmodium coatneyi using continuous long reads from single molecule, real-time sequencing.</title>
        <authorList>
            <person name="Chien J.-T."/>
            <person name="Pakala S.B."/>
            <person name="Geraldo J.A."/>
            <person name="Lapp S.A."/>
            <person name="Barnwell J.W."/>
            <person name="Kissinger J.C."/>
            <person name="Galinski M.R."/>
            <person name="Humphrey J.C."/>
        </authorList>
    </citation>
    <scope>NUCLEOTIDE SEQUENCE [LARGE SCALE GENOMIC DNA]</scope>
    <source>
        <strain evidence="4">Hackeri</strain>
    </source>
</reference>
<gene>
    <name evidence="3" type="ORF">PCOAH_00031640</name>
</gene>
<feature type="transmembrane region" description="Helical" evidence="2">
    <location>
        <begin position="197"/>
        <end position="217"/>
    </location>
</feature>
<dbReference type="Proteomes" id="UP000092716">
    <property type="component" value="Chromosome 10"/>
</dbReference>
<accession>A0A1B1E1C4</accession>
<dbReference type="VEuPathDB" id="PlasmoDB:PCOAH_00031640"/>
<keyword evidence="2" id="KW-0812">Transmembrane</keyword>
<evidence type="ECO:0008006" key="5">
    <source>
        <dbReference type="Google" id="ProtNLM"/>
    </source>
</evidence>
<dbReference type="EMBL" id="CP016248">
    <property type="protein sequence ID" value="ANQ08828.1"/>
    <property type="molecule type" value="Genomic_DNA"/>
</dbReference>
<feature type="compositionally biased region" description="Low complexity" evidence="1">
    <location>
        <begin position="101"/>
        <end position="111"/>
    </location>
</feature>
<keyword evidence="4" id="KW-1185">Reference proteome</keyword>
<feature type="compositionally biased region" description="Low complexity" evidence="1">
    <location>
        <begin position="13"/>
        <end position="32"/>
    </location>
</feature>
<dbReference type="GeneID" id="30909895"/>
<sequence length="251" mass="27842">METQPTVSHTTETPHAATTSFPTTSPVAPAAPVAPQPAVSLVGMEPVSATEHNPLDDVHTDEEVVDIAHLSDDVVADLAALPEEHPTEMSSEETTEMQADSAETTENAESSENADETISAPPNLDEMFSEESIRKLRESIENSPCYQRRLAAYREQQERLGKSIDIGPSSNMISPIYKLQFFGSYVKGMIHLIQNNYVMLLLIGLFLMNGVLFYNYYKGASCKKKSKEEKLKKKMKQKCKKLEESDEVVEA</sequence>
<keyword evidence="2" id="KW-1133">Transmembrane helix</keyword>
<name>A0A1B1E1C4_9APIC</name>
<organism evidence="3 4">
    <name type="scientific">Plasmodium coatneyi</name>
    <dbReference type="NCBI Taxonomy" id="208452"/>
    <lineage>
        <taxon>Eukaryota</taxon>
        <taxon>Sar</taxon>
        <taxon>Alveolata</taxon>
        <taxon>Apicomplexa</taxon>
        <taxon>Aconoidasida</taxon>
        <taxon>Haemosporida</taxon>
        <taxon>Plasmodiidae</taxon>
        <taxon>Plasmodium</taxon>
    </lineage>
</organism>
<feature type="compositionally biased region" description="Polar residues" evidence="1">
    <location>
        <begin position="1"/>
        <end position="11"/>
    </location>
</feature>
<dbReference type="AlphaFoldDB" id="A0A1B1E1C4"/>
<keyword evidence="2" id="KW-0472">Membrane</keyword>
<protein>
    <recommendedName>
        <fullName evidence="5">Skeleton-binding protein 1</fullName>
    </recommendedName>
</protein>
<dbReference type="RefSeq" id="XP_019915523.1">
    <property type="nucleotide sequence ID" value="XM_020059964.1"/>
</dbReference>
<dbReference type="OrthoDB" id="387664at2759"/>